<dbReference type="EMBL" id="LTAI01000314">
    <property type="protein sequence ID" value="ORD99057.1"/>
    <property type="molecule type" value="Genomic_DNA"/>
</dbReference>
<accession>A0A1X0QH23</accession>
<name>A0A1X0QH23_9MICR</name>
<keyword evidence="1" id="KW-0732">Signal</keyword>
<feature type="signal peptide" evidence="1">
    <location>
        <begin position="1"/>
        <end position="20"/>
    </location>
</feature>
<evidence type="ECO:0000256" key="1">
    <source>
        <dbReference type="SAM" id="SignalP"/>
    </source>
</evidence>
<comment type="caution">
    <text evidence="2">The sequence shown here is derived from an EMBL/GenBank/DDBJ whole genome shotgun (WGS) entry which is preliminary data.</text>
</comment>
<protein>
    <submittedName>
        <fullName evidence="2">Uncharacterized protein</fullName>
    </submittedName>
</protein>
<organism evidence="2 3">
    <name type="scientific">Hepatospora eriocheir</name>
    <dbReference type="NCBI Taxonomy" id="1081669"/>
    <lineage>
        <taxon>Eukaryota</taxon>
        <taxon>Fungi</taxon>
        <taxon>Fungi incertae sedis</taxon>
        <taxon>Microsporidia</taxon>
        <taxon>Hepatosporidae</taxon>
        <taxon>Hepatospora</taxon>
    </lineage>
</organism>
<evidence type="ECO:0000313" key="2">
    <source>
        <dbReference type="EMBL" id="ORD99057.1"/>
    </source>
</evidence>
<evidence type="ECO:0000313" key="3">
    <source>
        <dbReference type="Proteomes" id="UP000192501"/>
    </source>
</evidence>
<reference evidence="2 3" key="1">
    <citation type="journal article" date="2017" name="Environ. Microbiol.">
        <title>Decay of the glycolytic pathway and adaptation to intranuclear parasitism within Enterocytozoonidae microsporidia.</title>
        <authorList>
            <person name="Wiredu Boakye D."/>
            <person name="Jaroenlak P."/>
            <person name="Prachumwat A."/>
            <person name="Williams T.A."/>
            <person name="Bateman K.S."/>
            <person name="Itsathitphaisarn O."/>
            <person name="Sritunyalucksana K."/>
            <person name="Paszkiewicz K.H."/>
            <person name="Moore K.A."/>
            <person name="Stentiford G.D."/>
            <person name="Williams B.A."/>
        </authorList>
    </citation>
    <scope>NUCLEOTIDE SEQUENCE [LARGE SCALE GENOMIC DNA]</scope>
    <source>
        <strain evidence="3">canceri</strain>
    </source>
</reference>
<feature type="chain" id="PRO_5013343886" evidence="1">
    <location>
        <begin position="21"/>
        <end position="117"/>
    </location>
</feature>
<gene>
    <name evidence="2" type="ORF">A0H76_3036</name>
</gene>
<proteinExistence type="predicted"/>
<dbReference type="Proteomes" id="UP000192501">
    <property type="component" value="Unassembled WGS sequence"/>
</dbReference>
<feature type="non-terminal residue" evidence="2">
    <location>
        <position position="117"/>
    </location>
</feature>
<dbReference type="VEuPathDB" id="MicrosporidiaDB:A0H76_3036"/>
<dbReference type="AlphaFoldDB" id="A0A1X0QH23"/>
<sequence>MWLLFLIIPILSTNELITFAEVYEEYKQDEKDIHIEETSLKKEDKGVQTEDVKKEDKGVQINDDIESMEINITTSTVELNDSQIGFDKIEVCKNFNSEKNSNEPILEKKKKTSRFKK</sequence>